<evidence type="ECO:0000259" key="21">
    <source>
        <dbReference type="PROSITE" id="PS51387"/>
    </source>
</evidence>
<dbReference type="InterPro" id="IPR006094">
    <property type="entry name" value="Oxid_FAD_bind_N"/>
</dbReference>
<comment type="pathway">
    <text evidence="4 20">Cell wall biogenesis; peptidoglycan biosynthesis.</text>
</comment>
<evidence type="ECO:0000256" key="3">
    <source>
        <dbReference type="ARBA" id="ARBA00004496"/>
    </source>
</evidence>
<dbReference type="Proteomes" id="UP001595722">
    <property type="component" value="Unassembled WGS sequence"/>
</dbReference>
<keyword evidence="16 20" id="KW-0131">Cell cycle</keyword>
<keyword evidence="10 20" id="KW-0285">Flavoprotein</keyword>
<gene>
    <name evidence="20 22" type="primary">murB</name>
    <name evidence="22" type="ORF">ACFOMG_08390</name>
</gene>
<dbReference type="HAMAP" id="MF_00037">
    <property type="entry name" value="MurB"/>
    <property type="match status" value="1"/>
</dbReference>
<dbReference type="SUPFAM" id="SSF56176">
    <property type="entry name" value="FAD-binding/transporter-associated domain-like"/>
    <property type="match status" value="1"/>
</dbReference>
<evidence type="ECO:0000256" key="16">
    <source>
        <dbReference type="ARBA" id="ARBA00023306"/>
    </source>
</evidence>
<evidence type="ECO:0000256" key="19">
    <source>
        <dbReference type="ARBA" id="ARBA00048914"/>
    </source>
</evidence>
<accession>A0ABV7VS64</accession>
<dbReference type="EMBL" id="JBHRYB010000005">
    <property type="protein sequence ID" value="MFC3680125.1"/>
    <property type="molecule type" value="Genomic_DNA"/>
</dbReference>
<comment type="similarity">
    <text evidence="5 20">Belongs to the MurB family.</text>
</comment>
<keyword evidence="17 20" id="KW-0961">Cell wall biogenesis/degradation</keyword>
<evidence type="ECO:0000256" key="11">
    <source>
        <dbReference type="ARBA" id="ARBA00022827"/>
    </source>
</evidence>
<evidence type="ECO:0000256" key="8">
    <source>
        <dbReference type="ARBA" id="ARBA00022490"/>
    </source>
</evidence>
<comment type="subcellular location">
    <subcellularLocation>
        <location evidence="3 20">Cytoplasm</location>
    </subcellularLocation>
</comment>
<keyword evidence="23" id="KW-1185">Reference proteome</keyword>
<comment type="catalytic activity">
    <reaction evidence="19 20">
        <text>UDP-N-acetyl-alpha-D-muramate + NADP(+) = UDP-N-acetyl-3-O-(1-carboxyvinyl)-alpha-D-glucosamine + NADPH + H(+)</text>
        <dbReference type="Rhea" id="RHEA:12248"/>
        <dbReference type="ChEBI" id="CHEBI:15378"/>
        <dbReference type="ChEBI" id="CHEBI:57783"/>
        <dbReference type="ChEBI" id="CHEBI:58349"/>
        <dbReference type="ChEBI" id="CHEBI:68483"/>
        <dbReference type="ChEBI" id="CHEBI:70757"/>
        <dbReference type="EC" id="1.3.1.98"/>
    </reaction>
</comment>
<dbReference type="GO" id="GO:0008762">
    <property type="term" value="F:UDP-N-acetylmuramate dehydrogenase activity"/>
    <property type="evidence" value="ECO:0007669"/>
    <property type="project" value="UniProtKB-EC"/>
</dbReference>
<evidence type="ECO:0000256" key="10">
    <source>
        <dbReference type="ARBA" id="ARBA00022630"/>
    </source>
</evidence>
<keyword evidence="14 20" id="KW-0573">Peptidoglycan synthesis</keyword>
<evidence type="ECO:0000256" key="1">
    <source>
        <dbReference type="ARBA" id="ARBA00001974"/>
    </source>
</evidence>
<comment type="cofactor">
    <cofactor evidence="1 20">
        <name>FAD</name>
        <dbReference type="ChEBI" id="CHEBI:57692"/>
    </cofactor>
</comment>
<sequence>MSLTAVCRIENNKDLTSFNTLKLPARAQQFARFFSISELLTLLDQARQKQLPVKVLGGGSNVLLGPRLDGLIIQSAMQSVTFLRENSQFVWLKVDAGKHWHSWVLEAQGYGHGIENLALIPGTVGASPIQNIGAYGVDVADVLESVQGVCLSSRQLMNLSRQDCRFGYRDSVFKRELKNDFVVTSVVFRLAKSFTPRVSYGPLANWAAQHPGFTPQQLIAQVCDIRAAKLPDPALVANAGSFFKNPVVGHHQAERLAADYPAMPAYPQADGRVKLAAGWLIEQVGWKGKTLGHAAMHHQQALVLTTDGEARLQDVFALRDAVAADVWAKFAVELEPEPQLF</sequence>
<feature type="active site" description="Proton donor" evidence="20">
    <location>
        <position position="241"/>
    </location>
</feature>
<dbReference type="Gene3D" id="3.90.78.10">
    <property type="entry name" value="UDP-N-acetylenolpyruvoylglucosamine reductase, C-terminal domain"/>
    <property type="match status" value="1"/>
</dbReference>
<evidence type="ECO:0000256" key="15">
    <source>
        <dbReference type="ARBA" id="ARBA00023002"/>
    </source>
</evidence>
<feature type="domain" description="FAD-binding PCMH-type" evidence="21">
    <location>
        <begin position="23"/>
        <end position="193"/>
    </location>
</feature>
<proteinExistence type="inferred from homology"/>
<evidence type="ECO:0000256" key="5">
    <source>
        <dbReference type="ARBA" id="ARBA00010485"/>
    </source>
</evidence>
<dbReference type="InterPro" id="IPR003170">
    <property type="entry name" value="MurB"/>
</dbReference>
<dbReference type="Pfam" id="PF01565">
    <property type="entry name" value="FAD_binding_4"/>
    <property type="match status" value="1"/>
</dbReference>
<dbReference type="InterPro" id="IPR016167">
    <property type="entry name" value="FAD-bd_PCMH_sub1"/>
</dbReference>
<evidence type="ECO:0000313" key="22">
    <source>
        <dbReference type="EMBL" id="MFC3680125.1"/>
    </source>
</evidence>
<evidence type="ECO:0000256" key="12">
    <source>
        <dbReference type="ARBA" id="ARBA00022857"/>
    </source>
</evidence>
<evidence type="ECO:0000256" key="18">
    <source>
        <dbReference type="ARBA" id="ARBA00031026"/>
    </source>
</evidence>
<evidence type="ECO:0000256" key="6">
    <source>
        <dbReference type="ARBA" id="ARBA00012518"/>
    </source>
</evidence>
<dbReference type="InterPro" id="IPR036635">
    <property type="entry name" value="MurB_C_sf"/>
</dbReference>
<comment type="caution">
    <text evidence="22">The sequence shown here is derived from an EMBL/GenBank/DDBJ whole genome shotgun (WGS) entry which is preliminary data.</text>
</comment>
<organism evidence="22 23">
    <name type="scientific">Bacterioplanoides pacificum</name>
    <dbReference type="NCBI Taxonomy" id="1171596"/>
    <lineage>
        <taxon>Bacteria</taxon>
        <taxon>Pseudomonadati</taxon>
        <taxon>Pseudomonadota</taxon>
        <taxon>Gammaproteobacteria</taxon>
        <taxon>Oceanospirillales</taxon>
        <taxon>Oceanospirillaceae</taxon>
        <taxon>Bacterioplanoides</taxon>
    </lineage>
</organism>
<keyword evidence="9 20" id="KW-0132">Cell division</keyword>
<dbReference type="InterPro" id="IPR016169">
    <property type="entry name" value="FAD-bd_PCMH_sub2"/>
</dbReference>
<evidence type="ECO:0000256" key="20">
    <source>
        <dbReference type="HAMAP-Rule" id="MF_00037"/>
    </source>
</evidence>
<dbReference type="PANTHER" id="PTHR21071:SF4">
    <property type="entry name" value="UDP-N-ACETYLENOLPYRUVOYLGLUCOSAMINE REDUCTASE"/>
    <property type="match status" value="1"/>
</dbReference>
<keyword evidence="8 20" id="KW-0963">Cytoplasm</keyword>
<keyword evidence="15 20" id="KW-0560">Oxidoreductase</keyword>
<comment type="function">
    <text evidence="2 20">Cell wall formation.</text>
</comment>
<dbReference type="RefSeq" id="WP_376865976.1">
    <property type="nucleotide sequence ID" value="NZ_JBHRYB010000005.1"/>
</dbReference>
<dbReference type="Gene3D" id="3.30.465.10">
    <property type="match status" value="1"/>
</dbReference>
<evidence type="ECO:0000256" key="4">
    <source>
        <dbReference type="ARBA" id="ARBA00004752"/>
    </source>
</evidence>
<keyword evidence="13 20" id="KW-0133">Cell shape</keyword>
<evidence type="ECO:0000313" key="23">
    <source>
        <dbReference type="Proteomes" id="UP001595722"/>
    </source>
</evidence>
<evidence type="ECO:0000256" key="14">
    <source>
        <dbReference type="ARBA" id="ARBA00022984"/>
    </source>
</evidence>
<dbReference type="Pfam" id="PF02873">
    <property type="entry name" value="MurB_C"/>
    <property type="match status" value="1"/>
</dbReference>
<feature type="active site" evidence="20">
    <location>
        <position position="169"/>
    </location>
</feature>
<name>A0ABV7VS64_9GAMM</name>
<evidence type="ECO:0000256" key="17">
    <source>
        <dbReference type="ARBA" id="ARBA00023316"/>
    </source>
</evidence>
<dbReference type="NCBIfam" id="TIGR00179">
    <property type="entry name" value="murB"/>
    <property type="match status" value="1"/>
</dbReference>
<dbReference type="PANTHER" id="PTHR21071">
    <property type="entry name" value="UDP-N-ACETYLENOLPYRUVOYLGLUCOSAMINE REDUCTASE"/>
    <property type="match status" value="1"/>
</dbReference>
<feature type="active site" evidence="20">
    <location>
        <position position="337"/>
    </location>
</feature>
<dbReference type="NCBIfam" id="NF000755">
    <property type="entry name" value="PRK00046.1"/>
    <property type="match status" value="1"/>
</dbReference>
<evidence type="ECO:0000256" key="7">
    <source>
        <dbReference type="ARBA" id="ARBA00015188"/>
    </source>
</evidence>
<dbReference type="InterPro" id="IPR016166">
    <property type="entry name" value="FAD-bd_PCMH"/>
</dbReference>
<dbReference type="Gene3D" id="3.30.43.10">
    <property type="entry name" value="Uridine Diphospho-n-acetylenolpyruvylglucosamine Reductase, domain 2"/>
    <property type="match status" value="1"/>
</dbReference>
<evidence type="ECO:0000256" key="9">
    <source>
        <dbReference type="ARBA" id="ARBA00022618"/>
    </source>
</evidence>
<protein>
    <recommendedName>
        <fullName evidence="7 20">UDP-N-acetylenolpyruvoylglucosamine reductase</fullName>
        <ecNumber evidence="6 20">1.3.1.98</ecNumber>
    </recommendedName>
    <alternativeName>
        <fullName evidence="18 20">UDP-N-acetylmuramate dehydrogenase</fullName>
    </alternativeName>
</protein>
<dbReference type="SUPFAM" id="SSF56194">
    <property type="entry name" value="Uridine diphospho-N-Acetylenolpyruvylglucosamine reductase, MurB, C-terminal domain"/>
    <property type="match status" value="1"/>
</dbReference>
<evidence type="ECO:0000256" key="13">
    <source>
        <dbReference type="ARBA" id="ARBA00022960"/>
    </source>
</evidence>
<dbReference type="InterPro" id="IPR036318">
    <property type="entry name" value="FAD-bd_PCMH-like_sf"/>
</dbReference>
<keyword evidence="11 20" id="KW-0274">FAD</keyword>
<dbReference type="EC" id="1.3.1.98" evidence="6 20"/>
<dbReference type="InterPro" id="IPR011601">
    <property type="entry name" value="MurB_C"/>
</dbReference>
<evidence type="ECO:0000256" key="2">
    <source>
        <dbReference type="ARBA" id="ARBA00003921"/>
    </source>
</evidence>
<keyword evidence="12 20" id="KW-0521">NADP</keyword>
<reference evidence="23" key="1">
    <citation type="journal article" date="2019" name="Int. J. Syst. Evol. Microbiol.">
        <title>The Global Catalogue of Microorganisms (GCM) 10K type strain sequencing project: providing services to taxonomists for standard genome sequencing and annotation.</title>
        <authorList>
            <consortium name="The Broad Institute Genomics Platform"/>
            <consortium name="The Broad Institute Genome Sequencing Center for Infectious Disease"/>
            <person name="Wu L."/>
            <person name="Ma J."/>
        </authorList>
    </citation>
    <scope>NUCLEOTIDE SEQUENCE [LARGE SCALE GENOMIC DNA]</scope>
    <source>
        <strain evidence="23">KCTC 42424</strain>
    </source>
</reference>
<dbReference type="PROSITE" id="PS51387">
    <property type="entry name" value="FAD_PCMH"/>
    <property type="match status" value="1"/>
</dbReference>